<name>A0A8S9LI75_BRACR</name>
<gene>
    <name evidence="6" type="ORF">F2Q70_00026014</name>
</gene>
<proteinExistence type="predicted"/>
<organism evidence="6">
    <name type="scientific">Brassica cretica</name>
    <name type="common">Mustard</name>
    <dbReference type="NCBI Taxonomy" id="69181"/>
    <lineage>
        <taxon>Eukaryota</taxon>
        <taxon>Viridiplantae</taxon>
        <taxon>Streptophyta</taxon>
        <taxon>Embryophyta</taxon>
        <taxon>Tracheophyta</taxon>
        <taxon>Spermatophyta</taxon>
        <taxon>Magnoliopsida</taxon>
        <taxon>eudicotyledons</taxon>
        <taxon>Gunneridae</taxon>
        <taxon>Pentapetalae</taxon>
        <taxon>rosids</taxon>
        <taxon>malvids</taxon>
        <taxon>Brassicales</taxon>
        <taxon>Brassicaceae</taxon>
        <taxon>Brassiceae</taxon>
        <taxon>Brassica</taxon>
    </lineage>
</organism>
<reference evidence="6" key="1">
    <citation type="submission" date="2019-12" db="EMBL/GenBank/DDBJ databases">
        <title>Genome sequencing and annotation of Brassica cretica.</title>
        <authorList>
            <person name="Studholme D.J."/>
            <person name="Sarris P.F."/>
        </authorList>
    </citation>
    <scope>NUCLEOTIDE SEQUENCE</scope>
    <source>
        <strain evidence="6">PFS-102/07</strain>
        <tissue evidence="6">Leaf</tissue>
    </source>
</reference>
<sequence length="272" mass="31065">MDKVFMCTPDISCSFSNLWHKEVEFESKITYTKHRVAEAYLWALGTYIEPEYSQARVTLASVVILLTALDDMWLPEAPKGIHSMKHLYRVTIDFYDKLEEELEMQGKSGCGSHLKKSLKSTANGYMQEAKWLRKDYTAKFDEYAILSSAYYTMMAMTFAGMGDFAKLDAFEWLSSHPKLRLRRRQPPFAVTTKPSRLSLLSFDVGDDDGITMALPTHCRRARLRLTTAKLIPYTTVKFVSGLSILSAHLCLKLQDFLFTDHTPPTIDSKLSN</sequence>
<evidence type="ECO:0000256" key="1">
    <source>
        <dbReference type="ARBA" id="ARBA00001936"/>
    </source>
</evidence>
<dbReference type="PANTHER" id="PTHR31225">
    <property type="entry name" value="OS04G0344100 PROTEIN-RELATED"/>
    <property type="match status" value="1"/>
</dbReference>
<comment type="cofactor">
    <cofactor evidence="1">
        <name>Mn(2+)</name>
        <dbReference type="ChEBI" id="CHEBI:29035"/>
    </cofactor>
</comment>
<dbReference type="SUPFAM" id="SSF48576">
    <property type="entry name" value="Terpenoid synthases"/>
    <property type="match status" value="1"/>
</dbReference>
<keyword evidence="4" id="KW-0456">Lyase</keyword>
<keyword evidence="2" id="KW-0479">Metal-binding</keyword>
<dbReference type="GO" id="GO:0000287">
    <property type="term" value="F:magnesium ion binding"/>
    <property type="evidence" value="ECO:0007669"/>
    <property type="project" value="InterPro"/>
</dbReference>
<accession>A0A8S9LI75</accession>
<feature type="domain" description="Terpene synthase metal-binding" evidence="5">
    <location>
        <begin position="21"/>
        <end position="72"/>
    </location>
</feature>
<evidence type="ECO:0000259" key="5">
    <source>
        <dbReference type="Pfam" id="PF03936"/>
    </source>
</evidence>
<feature type="domain" description="Terpene synthase metal-binding" evidence="5">
    <location>
        <begin position="83"/>
        <end position="179"/>
    </location>
</feature>
<keyword evidence="3" id="KW-0460">Magnesium</keyword>
<evidence type="ECO:0000256" key="3">
    <source>
        <dbReference type="ARBA" id="ARBA00022842"/>
    </source>
</evidence>
<protein>
    <recommendedName>
        <fullName evidence="5">Terpene synthase metal-binding domain-containing protein</fullName>
    </recommendedName>
</protein>
<dbReference type="GO" id="GO:0016114">
    <property type="term" value="P:terpenoid biosynthetic process"/>
    <property type="evidence" value="ECO:0007669"/>
    <property type="project" value="InterPro"/>
</dbReference>
<evidence type="ECO:0000313" key="6">
    <source>
        <dbReference type="EMBL" id="KAF2605681.1"/>
    </source>
</evidence>
<evidence type="ECO:0000256" key="2">
    <source>
        <dbReference type="ARBA" id="ARBA00022723"/>
    </source>
</evidence>
<dbReference type="EMBL" id="QGKY02000094">
    <property type="protein sequence ID" value="KAF2605681.1"/>
    <property type="molecule type" value="Genomic_DNA"/>
</dbReference>
<dbReference type="GO" id="GO:0010333">
    <property type="term" value="F:terpene synthase activity"/>
    <property type="evidence" value="ECO:0007669"/>
    <property type="project" value="InterPro"/>
</dbReference>
<dbReference type="InterPro" id="IPR050148">
    <property type="entry name" value="Terpene_synthase-like"/>
</dbReference>
<dbReference type="InterPro" id="IPR008949">
    <property type="entry name" value="Isoprenoid_synthase_dom_sf"/>
</dbReference>
<evidence type="ECO:0000256" key="4">
    <source>
        <dbReference type="ARBA" id="ARBA00023239"/>
    </source>
</evidence>
<comment type="caution">
    <text evidence="6">The sequence shown here is derived from an EMBL/GenBank/DDBJ whole genome shotgun (WGS) entry which is preliminary data.</text>
</comment>
<dbReference type="AlphaFoldDB" id="A0A8S9LI75"/>
<dbReference type="Pfam" id="PF03936">
    <property type="entry name" value="Terpene_synth_C"/>
    <property type="match status" value="2"/>
</dbReference>
<dbReference type="Gene3D" id="1.10.600.10">
    <property type="entry name" value="Farnesyl Diphosphate Synthase"/>
    <property type="match status" value="1"/>
</dbReference>
<dbReference type="PANTHER" id="PTHR31225:SF93">
    <property type="entry name" value="ALPHA-HUMULENE_(-)-(E)-BETA-CARYOPHYLLENE SYNTHASE"/>
    <property type="match status" value="1"/>
</dbReference>
<dbReference type="InterPro" id="IPR005630">
    <property type="entry name" value="Terpene_synthase_metal-bd"/>
</dbReference>